<name>A0A285KW02_9NOCA</name>
<keyword evidence="1" id="KW-1133">Transmembrane helix</keyword>
<gene>
    <name evidence="2" type="ORF">SAMN04244553_0816</name>
</gene>
<reference evidence="2 3" key="1">
    <citation type="submission" date="2017-09" db="EMBL/GenBank/DDBJ databases">
        <authorList>
            <person name="Ehlers B."/>
            <person name="Leendertz F.H."/>
        </authorList>
    </citation>
    <scope>NUCLEOTIDE SEQUENCE [LARGE SCALE GENOMIC DNA]</scope>
    <source>
        <strain evidence="2 3">DSM 45537</strain>
    </source>
</reference>
<feature type="transmembrane region" description="Helical" evidence="1">
    <location>
        <begin position="75"/>
        <end position="95"/>
    </location>
</feature>
<proteinExistence type="predicted"/>
<evidence type="ECO:0000313" key="3">
    <source>
        <dbReference type="Proteomes" id="UP000219565"/>
    </source>
</evidence>
<sequence>MTPTLNGRIQTRVLVLGALGLLVALFITPLLPTGSLSLGQSYRVTLSVLLAVILVGLLWELLYHFLQQFRWEKDWPTLFGLLTMVNEGLLMWLLLRTTTIVLPEQLRPSAVAFLIHFVVTWIVFWLFVNGPIRLFFHRWRYNGGRFL</sequence>
<dbReference type="OrthoDB" id="4546196at2"/>
<dbReference type="RefSeq" id="WP_097243681.1">
    <property type="nucleotide sequence ID" value="NZ_JAMTCV010000002.1"/>
</dbReference>
<dbReference type="STRING" id="1379680.GCA_001612615_00196"/>
<dbReference type="Proteomes" id="UP000219565">
    <property type="component" value="Unassembled WGS sequence"/>
</dbReference>
<feature type="transmembrane region" description="Helical" evidence="1">
    <location>
        <begin position="110"/>
        <end position="128"/>
    </location>
</feature>
<feature type="transmembrane region" description="Helical" evidence="1">
    <location>
        <begin position="44"/>
        <end position="63"/>
    </location>
</feature>
<dbReference type="EMBL" id="OBEG01000001">
    <property type="protein sequence ID" value="SNY76775.1"/>
    <property type="molecule type" value="Genomic_DNA"/>
</dbReference>
<accession>A0A285KW02</accession>
<feature type="transmembrane region" description="Helical" evidence="1">
    <location>
        <begin position="12"/>
        <end position="32"/>
    </location>
</feature>
<dbReference type="AlphaFoldDB" id="A0A285KW02"/>
<keyword evidence="3" id="KW-1185">Reference proteome</keyword>
<keyword evidence="1" id="KW-0812">Transmembrane</keyword>
<keyword evidence="1" id="KW-0472">Membrane</keyword>
<evidence type="ECO:0000256" key="1">
    <source>
        <dbReference type="SAM" id="Phobius"/>
    </source>
</evidence>
<evidence type="ECO:0000313" key="2">
    <source>
        <dbReference type="EMBL" id="SNY76775.1"/>
    </source>
</evidence>
<protein>
    <submittedName>
        <fullName evidence="2">Uncharacterized protein</fullName>
    </submittedName>
</protein>
<organism evidence="2 3">
    <name type="scientific">Nocardia amikacinitolerans</name>
    <dbReference type="NCBI Taxonomy" id="756689"/>
    <lineage>
        <taxon>Bacteria</taxon>
        <taxon>Bacillati</taxon>
        <taxon>Actinomycetota</taxon>
        <taxon>Actinomycetes</taxon>
        <taxon>Mycobacteriales</taxon>
        <taxon>Nocardiaceae</taxon>
        <taxon>Nocardia</taxon>
    </lineage>
</organism>